<dbReference type="Pfam" id="PF09335">
    <property type="entry name" value="VTT_dom"/>
    <property type="match status" value="1"/>
</dbReference>
<keyword evidence="4 6" id="KW-1133">Transmembrane helix</keyword>
<evidence type="ECO:0000256" key="3">
    <source>
        <dbReference type="ARBA" id="ARBA00022692"/>
    </source>
</evidence>
<dbReference type="AlphaFoldDB" id="A0A7M2WWJ2"/>
<protein>
    <recommendedName>
        <fullName evidence="6">TVP38/TMEM64 family membrane protein</fullName>
    </recommendedName>
</protein>
<dbReference type="Proteomes" id="UP000593765">
    <property type="component" value="Chromosome"/>
</dbReference>
<dbReference type="EMBL" id="CP063458">
    <property type="protein sequence ID" value="QOV88880.1"/>
    <property type="molecule type" value="Genomic_DNA"/>
</dbReference>
<proteinExistence type="inferred from homology"/>
<name>A0A7M2WWJ2_9BACT</name>
<evidence type="ECO:0000259" key="8">
    <source>
        <dbReference type="Pfam" id="PF09335"/>
    </source>
</evidence>
<feature type="region of interest" description="Disordered" evidence="7">
    <location>
        <begin position="1"/>
        <end position="21"/>
    </location>
</feature>
<gene>
    <name evidence="9" type="ORF">IPV69_22040</name>
</gene>
<keyword evidence="2 6" id="KW-1003">Cell membrane</keyword>
<comment type="subcellular location">
    <subcellularLocation>
        <location evidence="1 6">Cell membrane</location>
        <topology evidence="1 6">Multi-pass membrane protein</topology>
    </subcellularLocation>
</comment>
<keyword evidence="5 6" id="KW-0472">Membrane</keyword>
<evidence type="ECO:0000256" key="5">
    <source>
        <dbReference type="ARBA" id="ARBA00023136"/>
    </source>
</evidence>
<dbReference type="GO" id="GO:0005886">
    <property type="term" value="C:plasma membrane"/>
    <property type="evidence" value="ECO:0007669"/>
    <property type="project" value="UniProtKB-SubCell"/>
</dbReference>
<dbReference type="RefSeq" id="WP_206291888.1">
    <property type="nucleotide sequence ID" value="NZ_CP063458.1"/>
</dbReference>
<comment type="similarity">
    <text evidence="6">Belongs to the TVP38/TMEM64 family.</text>
</comment>
<dbReference type="InterPro" id="IPR032816">
    <property type="entry name" value="VTT_dom"/>
</dbReference>
<sequence>MPDPQPLPPAPALDDQPPTPPPPLWTLRGIRRLGAAGLMGVISLAVPPIGAALLAYLTAHTTFAEVLRDHAWGPYLSAVGFGLLGGFALLPTAALAIFAGWAFHFQVGLPVAVFGFTIASAIGFTVAGRFSGTTVVDLIDKSPRWKAVHIALLHSSALRTFLIVILLRIPSVPPFAMTNVALATLRVRFLPFLLGTAIGVVPRTAAYVWLASRAEKLESADTGGWKMLVISIAVTLAVLVVITVLARRALERVTGGNDESRKTNDE</sequence>
<feature type="transmembrane region" description="Helical" evidence="6">
    <location>
        <begin position="107"/>
        <end position="127"/>
    </location>
</feature>
<evidence type="ECO:0000256" key="7">
    <source>
        <dbReference type="SAM" id="MobiDB-lite"/>
    </source>
</evidence>
<accession>A0A7M2WWJ2</accession>
<feature type="transmembrane region" description="Helical" evidence="6">
    <location>
        <begin position="224"/>
        <end position="246"/>
    </location>
</feature>
<organism evidence="9 10">
    <name type="scientific">Humisphaera borealis</name>
    <dbReference type="NCBI Taxonomy" id="2807512"/>
    <lineage>
        <taxon>Bacteria</taxon>
        <taxon>Pseudomonadati</taxon>
        <taxon>Planctomycetota</taxon>
        <taxon>Phycisphaerae</taxon>
        <taxon>Tepidisphaerales</taxon>
        <taxon>Tepidisphaeraceae</taxon>
        <taxon>Humisphaera</taxon>
    </lineage>
</organism>
<feature type="domain" description="VTT" evidence="8">
    <location>
        <begin position="90"/>
        <end position="210"/>
    </location>
</feature>
<dbReference type="KEGG" id="hbs:IPV69_22040"/>
<evidence type="ECO:0000256" key="1">
    <source>
        <dbReference type="ARBA" id="ARBA00004651"/>
    </source>
</evidence>
<evidence type="ECO:0000256" key="2">
    <source>
        <dbReference type="ARBA" id="ARBA00022475"/>
    </source>
</evidence>
<feature type="transmembrane region" description="Helical" evidence="6">
    <location>
        <begin position="33"/>
        <end position="58"/>
    </location>
</feature>
<reference evidence="9 10" key="1">
    <citation type="submission" date="2020-10" db="EMBL/GenBank/DDBJ databases">
        <title>Wide distribution of Phycisphaera-like planctomycetes from WD2101 soil group in peatlands and genome analysis of the first cultivated representative.</title>
        <authorList>
            <person name="Dedysh S.N."/>
            <person name="Beletsky A.V."/>
            <person name="Ivanova A."/>
            <person name="Kulichevskaya I.S."/>
            <person name="Suzina N.E."/>
            <person name="Philippov D.A."/>
            <person name="Rakitin A.L."/>
            <person name="Mardanov A.V."/>
            <person name="Ravin N.V."/>
        </authorList>
    </citation>
    <scope>NUCLEOTIDE SEQUENCE [LARGE SCALE GENOMIC DNA]</scope>
    <source>
        <strain evidence="9 10">M1803</strain>
    </source>
</reference>
<evidence type="ECO:0000313" key="9">
    <source>
        <dbReference type="EMBL" id="QOV88880.1"/>
    </source>
</evidence>
<feature type="transmembrane region" description="Helical" evidence="6">
    <location>
        <begin position="189"/>
        <end position="212"/>
    </location>
</feature>
<keyword evidence="3 6" id="KW-0812">Transmembrane</keyword>
<evidence type="ECO:0000256" key="4">
    <source>
        <dbReference type="ARBA" id="ARBA00022989"/>
    </source>
</evidence>
<evidence type="ECO:0000256" key="6">
    <source>
        <dbReference type="RuleBase" id="RU366058"/>
    </source>
</evidence>
<evidence type="ECO:0000313" key="10">
    <source>
        <dbReference type="Proteomes" id="UP000593765"/>
    </source>
</evidence>
<dbReference type="InterPro" id="IPR015414">
    <property type="entry name" value="TMEM64"/>
</dbReference>
<feature type="transmembrane region" description="Helical" evidence="6">
    <location>
        <begin position="78"/>
        <end position="100"/>
    </location>
</feature>
<dbReference type="PANTHER" id="PTHR12677">
    <property type="entry name" value="GOLGI APPARATUS MEMBRANE PROTEIN TVP38-RELATED"/>
    <property type="match status" value="1"/>
</dbReference>
<feature type="transmembrane region" description="Helical" evidence="6">
    <location>
        <begin position="147"/>
        <end position="169"/>
    </location>
</feature>
<keyword evidence="10" id="KW-1185">Reference proteome</keyword>
<dbReference type="PANTHER" id="PTHR12677:SF59">
    <property type="entry name" value="GOLGI APPARATUS MEMBRANE PROTEIN TVP38-RELATED"/>
    <property type="match status" value="1"/>
</dbReference>